<feature type="compositionally biased region" description="Basic residues" evidence="6">
    <location>
        <begin position="1"/>
        <end position="11"/>
    </location>
</feature>
<evidence type="ECO:0000313" key="7">
    <source>
        <dbReference type="EMBL" id="PWS35769.1"/>
    </source>
</evidence>
<dbReference type="Proteomes" id="UP000245765">
    <property type="component" value="Unassembled WGS sequence"/>
</dbReference>
<dbReference type="SUPFAM" id="SSF53850">
    <property type="entry name" value="Periplasmic binding protein-like II"/>
    <property type="match status" value="1"/>
</dbReference>
<dbReference type="GO" id="GO:0030976">
    <property type="term" value="F:thiamine pyrophosphate binding"/>
    <property type="evidence" value="ECO:0007669"/>
    <property type="project" value="TreeGrafter"/>
</dbReference>
<organism evidence="7 8">
    <name type="scientific">Falsiroseomonas bella</name>
    <dbReference type="NCBI Taxonomy" id="2184016"/>
    <lineage>
        <taxon>Bacteria</taxon>
        <taxon>Pseudomonadati</taxon>
        <taxon>Pseudomonadota</taxon>
        <taxon>Alphaproteobacteria</taxon>
        <taxon>Acetobacterales</taxon>
        <taxon>Roseomonadaceae</taxon>
        <taxon>Falsiroseomonas</taxon>
    </lineage>
</organism>
<sequence>MGHCRRARLGFHSRPGGSRRQPSRSRGPVGDGCASRRRRRAMQSFQQDCVELALEKYRRGEVSRRTLLAGLAALGVGSGLASREAAAQERQLVMVNWGGIANQAFGRFYGDPFASANPGVRVVQDSTGPSAGRIRSMVESGRVTWDLCDSSATSSYLLGGMNLLTPINYDIVKRDDVIGPTFALEHGAAPYSFSNVLVYDTHKFPNGGPQSWADFWDLRRFPGTRLLRRDAAGALDAAQMALGKDPRNLYPLDIRASLAKVREIRRNCVFWTSGSESEQFIRTGEAVMGQIWHTRAKVLEQESNGRFKHVWNQGILQPGIFVMPRGNPGGELAQRLLASMLGNPEAQVGLLQFLGNGPTNPRAAALVPAEFRRFNPTDPENARVQVAQDGRWWGQNYAQANADYIDMVTG</sequence>
<dbReference type="InterPro" id="IPR006059">
    <property type="entry name" value="SBP"/>
</dbReference>
<reference evidence="8" key="1">
    <citation type="submission" date="2018-05" db="EMBL/GenBank/DDBJ databases">
        <authorList>
            <person name="Du Z."/>
            <person name="Wang X."/>
        </authorList>
    </citation>
    <scope>NUCLEOTIDE SEQUENCE [LARGE SCALE GENOMIC DNA]</scope>
    <source>
        <strain evidence="8">CQN31</strain>
    </source>
</reference>
<evidence type="ECO:0000256" key="2">
    <source>
        <dbReference type="ARBA" id="ARBA00008520"/>
    </source>
</evidence>
<name>A0A317FCU9_9PROT</name>
<protein>
    <recommendedName>
        <fullName evidence="9">ABC transporter substrate-binding protein</fullName>
    </recommendedName>
</protein>
<comment type="subcellular location">
    <subcellularLocation>
        <location evidence="1">Periplasm</location>
    </subcellularLocation>
</comment>
<dbReference type="PANTHER" id="PTHR30006">
    <property type="entry name" value="THIAMINE-BINDING PERIPLASMIC PROTEIN-RELATED"/>
    <property type="match status" value="1"/>
</dbReference>
<evidence type="ECO:0000256" key="3">
    <source>
        <dbReference type="ARBA" id="ARBA00022448"/>
    </source>
</evidence>
<gene>
    <name evidence="7" type="ORF">DFH01_19515</name>
</gene>
<accession>A0A317FCU9</accession>
<dbReference type="GO" id="GO:0030975">
    <property type="term" value="F:thiamine binding"/>
    <property type="evidence" value="ECO:0007669"/>
    <property type="project" value="TreeGrafter"/>
</dbReference>
<evidence type="ECO:0000313" key="8">
    <source>
        <dbReference type="Proteomes" id="UP000245765"/>
    </source>
</evidence>
<evidence type="ECO:0000256" key="6">
    <source>
        <dbReference type="SAM" id="MobiDB-lite"/>
    </source>
</evidence>
<dbReference type="GO" id="GO:0015888">
    <property type="term" value="P:thiamine transport"/>
    <property type="evidence" value="ECO:0007669"/>
    <property type="project" value="TreeGrafter"/>
</dbReference>
<dbReference type="AlphaFoldDB" id="A0A317FCU9"/>
<evidence type="ECO:0008006" key="9">
    <source>
        <dbReference type="Google" id="ProtNLM"/>
    </source>
</evidence>
<dbReference type="Pfam" id="PF13416">
    <property type="entry name" value="SBP_bac_8"/>
    <property type="match status" value="1"/>
</dbReference>
<feature type="region of interest" description="Disordered" evidence="6">
    <location>
        <begin position="1"/>
        <end position="38"/>
    </location>
</feature>
<dbReference type="GO" id="GO:0030288">
    <property type="term" value="C:outer membrane-bounded periplasmic space"/>
    <property type="evidence" value="ECO:0007669"/>
    <property type="project" value="TreeGrafter"/>
</dbReference>
<dbReference type="PANTHER" id="PTHR30006:SF3">
    <property type="entry name" value="THIAMINE-BINDING PERIPLASMIC PROTEIN"/>
    <property type="match status" value="1"/>
</dbReference>
<evidence type="ECO:0000256" key="1">
    <source>
        <dbReference type="ARBA" id="ARBA00004418"/>
    </source>
</evidence>
<keyword evidence="4" id="KW-0732">Signal</keyword>
<proteinExistence type="inferred from homology"/>
<comment type="caution">
    <text evidence="7">The sequence shown here is derived from an EMBL/GenBank/DDBJ whole genome shotgun (WGS) entry which is preliminary data.</text>
</comment>
<dbReference type="Gene3D" id="3.40.190.10">
    <property type="entry name" value="Periplasmic binding protein-like II"/>
    <property type="match status" value="2"/>
</dbReference>
<keyword evidence="5" id="KW-0574">Periplasm</keyword>
<keyword evidence="8" id="KW-1185">Reference proteome</keyword>
<evidence type="ECO:0000256" key="5">
    <source>
        <dbReference type="ARBA" id="ARBA00022764"/>
    </source>
</evidence>
<evidence type="ECO:0000256" key="4">
    <source>
        <dbReference type="ARBA" id="ARBA00022729"/>
    </source>
</evidence>
<keyword evidence="3" id="KW-0813">Transport</keyword>
<dbReference type="EMBL" id="QGNA01000004">
    <property type="protein sequence ID" value="PWS35769.1"/>
    <property type="molecule type" value="Genomic_DNA"/>
</dbReference>
<dbReference type="CDD" id="cd13589">
    <property type="entry name" value="PBP2_polyamine_RpCGA009"/>
    <property type="match status" value="1"/>
</dbReference>
<comment type="similarity">
    <text evidence="2">Belongs to the bacterial solute-binding protein 1 family.</text>
</comment>
<feature type="compositionally biased region" description="Low complexity" evidence="6">
    <location>
        <begin position="13"/>
        <end position="28"/>
    </location>
</feature>